<evidence type="ECO:0000256" key="2">
    <source>
        <dbReference type="ARBA" id="ARBA00011738"/>
    </source>
</evidence>
<evidence type="ECO:0000256" key="13">
    <source>
        <dbReference type="ARBA" id="ARBA00039702"/>
    </source>
</evidence>
<sequence>MDAIEQIVRAITDNLFSQVSLLIGLIALLGLVLQRKPAEDVVAGTIRATVGVIVLTIGVDIFIGGLVAFQAIVSSALGLEPPTADSTLAEFSAGSGSVVPLIIAGGFVVHLVLVRIFRAARYVYLTGHLMYWMSVVLAASLVEAYGDVDRWLLAGVGSILIGCYWVLQPLWTAPLMRKVMGNDEVGLAHTDSTIAIASGYAARALRLGDPVRHDAEHLKLPRALSFFKDITVSTAFVTGIIMLIAVLFAAPDVVAEQIGDAAVAPWVWALLQALRFAGGIAIILFGVRMFLAEIVPAFKGLSDRLLPGAKPALDLPVTFTRAPTAVMLGFVSSTVVFILFMIGFATSGIFVLIPPMIMLFFGGGAGGVFGNAVAGWRGAVFGGVLNAVVLAVGQWIGWGLYSGTAPEIATLADADWYAVGWLVLGAGHLLAPLGEWTLWVIALAVLAVTVIVLVALGRRMPRELPADAAPDAAPAVPAPEGAALAAAPSGLGTAPSAVATERATSERPETLSVLAVCGAGMGTSLMLKMTAQKAFGNLGIPIEIEHADVSSARGRTPDLVVAQSSYLNELGTLAPVMVSVTEFVNVEHVQTRIEAGLREKGWL</sequence>
<feature type="transmembrane region" description="Helical" evidence="15">
    <location>
        <begin position="351"/>
        <end position="373"/>
    </location>
</feature>
<feature type="transmembrane region" description="Helical" evidence="15">
    <location>
        <begin position="15"/>
        <end position="33"/>
    </location>
</feature>
<feature type="domain" description="PTS EIIB type-2" evidence="16">
    <location>
        <begin position="511"/>
        <end position="601"/>
    </location>
</feature>
<evidence type="ECO:0000256" key="12">
    <source>
        <dbReference type="ARBA" id="ARBA00038218"/>
    </source>
</evidence>
<feature type="transmembrane region" description="Helical" evidence="15">
    <location>
        <begin position="270"/>
        <end position="291"/>
    </location>
</feature>
<evidence type="ECO:0000259" key="16">
    <source>
        <dbReference type="PROSITE" id="PS51099"/>
    </source>
</evidence>
<gene>
    <name evidence="17" type="ORF">CLV46_1083</name>
</gene>
<keyword evidence="7" id="KW-0598">Phosphotransferase system</keyword>
<keyword evidence="6" id="KW-0808">Transferase</keyword>
<dbReference type="GO" id="GO:0005886">
    <property type="term" value="C:plasma membrane"/>
    <property type="evidence" value="ECO:0007669"/>
    <property type="project" value="UniProtKB-SubCell"/>
</dbReference>
<dbReference type="PANTHER" id="PTHR33843">
    <property type="entry name" value="ASCORBATE-SPECIFIC PTS SYSTEM EIIC COMPONENT"/>
    <property type="match status" value="1"/>
</dbReference>
<feature type="transmembrane region" description="Helical" evidence="15">
    <location>
        <begin position="45"/>
        <end position="73"/>
    </location>
</feature>
<evidence type="ECO:0000256" key="3">
    <source>
        <dbReference type="ARBA" id="ARBA00022448"/>
    </source>
</evidence>
<dbReference type="InterPro" id="IPR013011">
    <property type="entry name" value="PTS_EIIB_2"/>
</dbReference>
<evidence type="ECO:0000256" key="10">
    <source>
        <dbReference type="ARBA" id="ARBA00023136"/>
    </source>
</evidence>
<keyword evidence="4" id="KW-1003">Cell membrane</keyword>
<keyword evidence="3" id="KW-0813">Transport</keyword>
<keyword evidence="5" id="KW-0762">Sugar transport</keyword>
<dbReference type="Pfam" id="PF02302">
    <property type="entry name" value="PTS_IIB"/>
    <property type="match status" value="1"/>
</dbReference>
<comment type="subcellular location">
    <subcellularLocation>
        <location evidence="1">Cell membrane</location>
        <topology evidence="1">Multi-pass membrane protein</topology>
    </subcellularLocation>
</comment>
<dbReference type="EMBL" id="PGFF01000001">
    <property type="protein sequence ID" value="PJJ71534.1"/>
    <property type="molecule type" value="Genomic_DNA"/>
</dbReference>
<comment type="caution">
    <text evidence="17">The sequence shown here is derived from an EMBL/GenBank/DDBJ whole genome shotgun (WGS) entry which is preliminary data.</text>
</comment>
<dbReference type="Gene3D" id="3.40.50.2300">
    <property type="match status" value="1"/>
</dbReference>
<dbReference type="PANTHER" id="PTHR33843:SF4">
    <property type="entry name" value="ASCORBATE-SPECIFIC PTS SYSTEM EIIC COMPONENT"/>
    <property type="match status" value="1"/>
</dbReference>
<dbReference type="InterPro" id="IPR004703">
    <property type="entry name" value="PTS_sugar-sp_permease"/>
</dbReference>
<evidence type="ECO:0000256" key="5">
    <source>
        <dbReference type="ARBA" id="ARBA00022597"/>
    </source>
</evidence>
<evidence type="ECO:0000256" key="1">
    <source>
        <dbReference type="ARBA" id="ARBA00004651"/>
    </source>
</evidence>
<organism evidence="17 18">
    <name type="scientific">Diaminobutyricimonas aerilata</name>
    <dbReference type="NCBI Taxonomy" id="1162967"/>
    <lineage>
        <taxon>Bacteria</taxon>
        <taxon>Bacillati</taxon>
        <taxon>Actinomycetota</taxon>
        <taxon>Actinomycetes</taxon>
        <taxon>Micrococcales</taxon>
        <taxon>Microbacteriaceae</taxon>
        <taxon>Diaminobutyricimonas</taxon>
    </lineage>
</organism>
<feature type="transmembrane region" description="Helical" evidence="15">
    <location>
        <begin position="129"/>
        <end position="145"/>
    </location>
</feature>
<feature type="transmembrane region" description="Helical" evidence="15">
    <location>
        <begin position="436"/>
        <end position="456"/>
    </location>
</feature>
<protein>
    <recommendedName>
        <fullName evidence="13">Ascorbate-specific PTS system EIIC component</fullName>
    </recommendedName>
    <alternativeName>
        <fullName evidence="14">Ascorbate-specific permease IIC component UlaA</fullName>
    </alternativeName>
</protein>
<dbReference type="InterPro" id="IPR036095">
    <property type="entry name" value="PTS_EIIB-like_sf"/>
</dbReference>
<evidence type="ECO:0000256" key="11">
    <source>
        <dbReference type="ARBA" id="ARBA00037387"/>
    </source>
</evidence>
<dbReference type="RefSeq" id="WP_100363827.1">
    <property type="nucleotide sequence ID" value="NZ_PGFF01000001.1"/>
</dbReference>
<evidence type="ECO:0000256" key="9">
    <source>
        <dbReference type="ARBA" id="ARBA00022989"/>
    </source>
</evidence>
<proteinExistence type="inferred from homology"/>
<dbReference type="OrthoDB" id="9796178at2"/>
<evidence type="ECO:0000313" key="18">
    <source>
        <dbReference type="Proteomes" id="UP000228758"/>
    </source>
</evidence>
<evidence type="ECO:0000256" key="8">
    <source>
        <dbReference type="ARBA" id="ARBA00022692"/>
    </source>
</evidence>
<feature type="transmembrane region" description="Helical" evidence="15">
    <location>
        <begin position="230"/>
        <end position="250"/>
    </location>
</feature>
<keyword evidence="8 15" id="KW-0812">Transmembrane</keyword>
<dbReference type="InterPro" id="IPR003501">
    <property type="entry name" value="PTS_EIIB_2/3"/>
</dbReference>
<evidence type="ECO:0000256" key="14">
    <source>
        <dbReference type="ARBA" id="ARBA00042859"/>
    </source>
</evidence>
<dbReference type="InterPro" id="IPR051562">
    <property type="entry name" value="Ascorbate-PTS_EIIC"/>
</dbReference>
<dbReference type="PROSITE" id="PS51099">
    <property type="entry name" value="PTS_EIIB_TYPE_2"/>
    <property type="match status" value="1"/>
</dbReference>
<keyword evidence="9 15" id="KW-1133">Transmembrane helix</keyword>
<evidence type="ECO:0000256" key="4">
    <source>
        <dbReference type="ARBA" id="ARBA00022475"/>
    </source>
</evidence>
<evidence type="ECO:0000313" key="17">
    <source>
        <dbReference type="EMBL" id="PJJ71534.1"/>
    </source>
</evidence>
<keyword evidence="18" id="KW-1185">Reference proteome</keyword>
<dbReference type="Pfam" id="PF03611">
    <property type="entry name" value="EIIC-GAT"/>
    <property type="match status" value="1"/>
</dbReference>
<accession>A0A2M9CHZ0</accession>
<dbReference type="GO" id="GO:0008982">
    <property type="term" value="F:protein-N(PI)-phosphohistidine-sugar phosphotransferase activity"/>
    <property type="evidence" value="ECO:0007669"/>
    <property type="project" value="InterPro"/>
</dbReference>
<dbReference type="AlphaFoldDB" id="A0A2M9CHZ0"/>
<evidence type="ECO:0000256" key="7">
    <source>
        <dbReference type="ARBA" id="ARBA00022683"/>
    </source>
</evidence>
<dbReference type="CDD" id="cd05563">
    <property type="entry name" value="PTS_IIB_ascorbate"/>
    <property type="match status" value="1"/>
</dbReference>
<dbReference type="SUPFAM" id="SSF52794">
    <property type="entry name" value="PTS system IIB component-like"/>
    <property type="match status" value="1"/>
</dbReference>
<comment type="similarity">
    <text evidence="12">Belongs to the UlaA family.</text>
</comment>
<feature type="transmembrane region" description="Helical" evidence="15">
    <location>
        <begin position="93"/>
        <end position="117"/>
    </location>
</feature>
<dbReference type="Proteomes" id="UP000228758">
    <property type="component" value="Unassembled WGS sequence"/>
</dbReference>
<feature type="transmembrane region" description="Helical" evidence="15">
    <location>
        <begin position="151"/>
        <end position="171"/>
    </location>
</feature>
<feature type="transmembrane region" description="Helical" evidence="15">
    <location>
        <begin position="380"/>
        <end position="401"/>
    </location>
</feature>
<evidence type="ECO:0000256" key="6">
    <source>
        <dbReference type="ARBA" id="ARBA00022679"/>
    </source>
</evidence>
<keyword evidence="10 15" id="KW-0472">Membrane</keyword>
<dbReference type="GO" id="GO:0009401">
    <property type="term" value="P:phosphoenolpyruvate-dependent sugar phosphotransferase system"/>
    <property type="evidence" value="ECO:0007669"/>
    <property type="project" value="UniProtKB-KW"/>
</dbReference>
<comment type="subunit">
    <text evidence="2">Homodimer.</text>
</comment>
<reference evidence="17 18" key="1">
    <citation type="submission" date="2017-11" db="EMBL/GenBank/DDBJ databases">
        <title>Genomic Encyclopedia of Archaeal and Bacterial Type Strains, Phase II (KMG-II): From Individual Species to Whole Genera.</title>
        <authorList>
            <person name="Goeker M."/>
        </authorList>
    </citation>
    <scope>NUCLEOTIDE SEQUENCE [LARGE SCALE GENOMIC DNA]</scope>
    <source>
        <strain evidence="17 18">DSM 27393</strain>
    </source>
</reference>
<name>A0A2M9CHZ0_9MICO</name>
<evidence type="ECO:0000256" key="15">
    <source>
        <dbReference type="SAM" id="Phobius"/>
    </source>
</evidence>
<feature type="transmembrane region" description="Helical" evidence="15">
    <location>
        <begin position="325"/>
        <end position="345"/>
    </location>
</feature>
<comment type="function">
    <text evidence="11">The phosphoenolpyruvate-dependent sugar phosphotransferase system (sugar PTS), a major carbohydrate active transport system, catalyzes the phosphorylation of incoming sugar substrates concomitantly with their translocation across the cell membrane. The enzyme II UlaABC PTS system is involved in ascorbate transport.</text>
</comment>